<keyword evidence="7" id="KW-0547">Nucleotide-binding</keyword>
<name>A0A2T8FFG6_9ACTN</name>
<keyword evidence="6" id="KW-0808">Transferase</keyword>
<sequence>MGTRTILRARGRSADSYHPDGRGAGPIARGELPRRTMRGAPARRTLDLRGRSSGFPAFDAWRRCGVSSRLFREAFQLLAEGLLQRMDFEVCVISALRDDHMVVVAVAGSDAARERLLGARTPLARMEDELAIAETWGSLCFVPAERLDPDAEVFGWVPDIEESDEADAWHPLDLLFVPLRDAAGQLRGMLSLDLPRSRRRPDAQTREFLDEAVRQAMPALLMSMEQESLAERVRLATAAREAVRGIASDEPIDRIADIVLPAVMHGFGAEGAWLRTFDEDGSQSIWSGLGTGEVLPQSLVHLVEGVYRECWNEQVTSLVGAGIEPPAILTDEQATEIDEHLCSLGIASLLCVPLGLGNECLGVLSLARRPDDPPWSSVERDEAFDLGKDIGRALANARSYDREQRIIARLREVDAYKSQVIRTLAHELRNPLGAVAGHAELATRATYADDVRRSLDAIRIGTARMEGLVEDLLMLSAVTDPGAPLSPEPVDLAGLAAEAALVQQALAESAGLVLETDLPDEAVLALGDPDELDRVCANLLGNAIKYTPAGGIVTISARNAGDEVVLQCTDTGLGISEEDQKRLFEEFFRSTDPEAASHPGTGLGLAIVHRIVERHRGSIGVESKLGQGSTFSVRLPRA</sequence>
<dbReference type="GO" id="GO:0005524">
    <property type="term" value="F:ATP binding"/>
    <property type="evidence" value="ECO:0007669"/>
    <property type="project" value="UniProtKB-KW"/>
</dbReference>
<evidence type="ECO:0000256" key="6">
    <source>
        <dbReference type="ARBA" id="ARBA00022679"/>
    </source>
</evidence>
<dbReference type="SMART" id="SM00065">
    <property type="entry name" value="GAF"/>
    <property type="match status" value="1"/>
</dbReference>
<feature type="region of interest" description="Disordered" evidence="12">
    <location>
        <begin position="10"/>
        <end position="30"/>
    </location>
</feature>
<dbReference type="PROSITE" id="PS50109">
    <property type="entry name" value="HIS_KIN"/>
    <property type="match status" value="1"/>
</dbReference>
<dbReference type="Gene3D" id="1.10.287.130">
    <property type="match status" value="1"/>
</dbReference>
<dbReference type="EMBL" id="QDGZ01000001">
    <property type="protein sequence ID" value="PVG84430.1"/>
    <property type="molecule type" value="Genomic_DNA"/>
</dbReference>
<evidence type="ECO:0000256" key="9">
    <source>
        <dbReference type="ARBA" id="ARBA00022840"/>
    </source>
</evidence>
<evidence type="ECO:0000256" key="3">
    <source>
        <dbReference type="ARBA" id="ARBA00012438"/>
    </source>
</evidence>
<keyword evidence="5" id="KW-0597">Phosphoprotein</keyword>
<evidence type="ECO:0000256" key="5">
    <source>
        <dbReference type="ARBA" id="ARBA00022553"/>
    </source>
</evidence>
<proteinExistence type="predicted"/>
<dbReference type="InterPro" id="IPR003018">
    <property type="entry name" value="GAF"/>
</dbReference>
<dbReference type="Gene3D" id="3.30.565.10">
    <property type="entry name" value="Histidine kinase-like ATPase, C-terminal domain"/>
    <property type="match status" value="1"/>
</dbReference>
<evidence type="ECO:0000313" key="14">
    <source>
        <dbReference type="EMBL" id="PVG84430.1"/>
    </source>
</evidence>
<evidence type="ECO:0000256" key="12">
    <source>
        <dbReference type="SAM" id="MobiDB-lite"/>
    </source>
</evidence>
<feature type="compositionally biased region" description="Basic and acidic residues" evidence="12">
    <location>
        <begin position="12"/>
        <end position="21"/>
    </location>
</feature>
<dbReference type="Pfam" id="PF00512">
    <property type="entry name" value="HisKA"/>
    <property type="match status" value="1"/>
</dbReference>
<reference evidence="14 15" key="1">
    <citation type="submission" date="2018-04" db="EMBL/GenBank/DDBJ databases">
        <title>Genome of Nocardioides gansuensis WSJ-1.</title>
        <authorList>
            <person name="Wu S."/>
            <person name="Wang G."/>
        </authorList>
    </citation>
    <scope>NUCLEOTIDE SEQUENCE [LARGE SCALE GENOMIC DNA]</scope>
    <source>
        <strain evidence="14 15">WSJ-1</strain>
    </source>
</reference>
<dbReference type="FunFam" id="3.30.565.10:FF:000023">
    <property type="entry name" value="PAS domain-containing sensor histidine kinase"/>
    <property type="match status" value="1"/>
</dbReference>
<evidence type="ECO:0000256" key="7">
    <source>
        <dbReference type="ARBA" id="ARBA00022741"/>
    </source>
</evidence>
<evidence type="ECO:0000313" key="15">
    <source>
        <dbReference type="Proteomes" id="UP000246018"/>
    </source>
</evidence>
<dbReference type="InterPro" id="IPR004358">
    <property type="entry name" value="Sig_transdc_His_kin-like_C"/>
</dbReference>
<dbReference type="Pfam" id="PF02518">
    <property type="entry name" value="HATPase_c"/>
    <property type="match status" value="1"/>
</dbReference>
<dbReference type="EC" id="2.7.13.3" evidence="3"/>
<keyword evidence="15" id="KW-1185">Reference proteome</keyword>
<protein>
    <recommendedName>
        <fullName evidence="3">histidine kinase</fullName>
        <ecNumber evidence="3">2.7.13.3</ecNumber>
    </recommendedName>
</protein>
<evidence type="ECO:0000256" key="8">
    <source>
        <dbReference type="ARBA" id="ARBA00022777"/>
    </source>
</evidence>
<dbReference type="InterPro" id="IPR005467">
    <property type="entry name" value="His_kinase_dom"/>
</dbReference>
<dbReference type="SUPFAM" id="SSF47384">
    <property type="entry name" value="Homodimeric domain of signal transducing histidine kinase"/>
    <property type="match status" value="1"/>
</dbReference>
<dbReference type="CDD" id="cd00082">
    <property type="entry name" value="HisKA"/>
    <property type="match status" value="1"/>
</dbReference>
<keyword evidence="4" id="KW-1003">Cell membrane</keyword>
<evidence type="ECO:0000256" key="4">
    <source>
        <dbReference type="ARBA" id="ARBA00022475"/>
    </source>
</evidence>
<dbReference type="PANTHER" id="PTHR43547:SF2">
    <property type="entry name" value="HYBRID SIGNAL TRANSDUCTION HISTIDINE KINASE C"/>
    <property type="match status" value="1"/>
</dbReference>
<dbReference type="InterPro" id="IPR036890">
    <property type="entry name" value="HATPase_C_sf"/>
</dbReference>
<keyword evidence="9" id="KW-0067">ATP-binding</keyword>
<dbReference type="SUPFAM" id="SSF55874">
    <property type="entry name" value="ATPase domain of HSP90 chaperone/DNA topoisomerase II/histidine kinase"/>
    <property type="match status" value="1"/>
</dbReference>
<dbReference type="InterPro" id="IPR029016">
    <property type="entry name" value="GAF-like_dom_sf"/>
</dbReference>
<keyword evidence="8" id="KW-0418">Kinase</keyword>
<dbReference type="AlphaFoldDB" id="A0A2T8FFG6"/>
<gene>
    <name evidence="14" type="ORF">DDE18_02100</name>
</gene>
<dbReference type="OrthoDB" id="9757990at2"/>
<feature type="domain" description="Histidine kinase" evidence="13">
    <location>
        <begin position="423"/>
        <end position="638"/>
    </location>
</feature>
<keyword evidence="11" id="KW-0472">Membrane</keyword>
<evidence type="ECO:0000256" key="10">
    <source>
        <dbReference type="ARBA" id="ARBA00023012"/>
    </source>
</evidence>
<dbReference type="SMART" id="SM00388">
    <property type="entry name" value="HisKA"/>
    <property type="match status" value="1"/>
</dbReference>
<organism evidence="14 15">
    <name type="scientific">Nocardioides gansuensis</name>
    <dbReference type="NCBI Taxonomy" id="2138300"/>
    <lineage>
        <taxon>Bacteria</taxon>
        <taxon>Bacillati</taxon>
        <taxon>Actinomycetota</taxon>
        <taxon>Actinomycetes</taxon>
        <taxon>Propionibacteriales</taxon>
        <taxon>Nocardioidaceae</taxon>
        <taxon>Nocardioides</taxon>
    </lineage>
</organism>
<evidence type="ECO:0000256" key="2">
    <source>
        <dbReference type="ARBA" id="ARBA00004236"/>
    </source>
</evidence>
<keyword evidence="10" id="KW-0902">Two-component regulatory system</keyword>
<evidence type="ECO:0000256" key="1">
    <source>
        <dbReference type="ARBA" id="ARBA00000085"/>
    </source>
</evidence>
<dbReference type="SUPFAM" id="SSF55781">
    <property type="entry name" value="GAF domain-like"/>
    <property type="match status" value="2"/>
</dbReference>
<accession>A0A2T8FFG6</accession>
<dbReference type="SMART" id="SM00387">
    <property type="entry name" value="HATPase_c"/>
    <property type="match status" value="1"/>
</dbReference>
<evidence type="ECO:0000256" key="11">
    <source>
        <dbReference type="ARBA" id="ARBA00023136"/>
    </source>
</evidence>
<dbReference type="InterPro" id="IPR003661">
    <property type="entry name" value="HisK_dim/P_dom"/>
</dbReference>
<comment type="catalytic activity">
    <reaction evidence="1">
        <text>ATP + protein L-histidine = ADP + protein N-phospho-L-histidine.</text>
        <dbReference type="EC" id="2.7.13.3"/>
    </reaction>
</comment>
<evidence type="ECO:0000259" key="13">
    <source>
        <dbReference type="PROSITE" id="PS50109"/>
    </source>
</evidence>
<comment type="subcellular location">
    <subcellularLocation>
        <location evidence="2">Cell membrane</location>
    </subcellularLocation>
</comment>
<dbReference type="GO" id="GO:0005886">
    <property type="term" value="C:plasma membrane"/>
    <property type="evidence" value="ECO:0007669"/>
    <property type="project" value="UniProtKB-SubCell"/>
</dbReference>
<dbReference type="InterPro" id="IPR003594">
    <property type="entry name" value="HATPase_dom"/>
</dbReference>
<dbReference type="Gene3D" id="3.30.450.40">
    <property type="match status" value="2"/>
</dbReference>
<dbReference type="PRINTS" id="PR00344">
    <property type="entry name" value="BCTRLSENSOR"/>
</dbReference>
<comment type="caution">
    <text evidence="14">The sequence shown here is derived from an EMBL/GenBank/DDBJ whole genome shotgun (WGS) entry which is preliminary data.</text>
</comment>
<dbReference type="InterPro" id="IPR036097">
    <property type="entry name" value="HisK_dim/P_sf"/>
</dbReference>
<dbReference type="PANTHER" id="PTHR43547">
    <property type="entry name" value="TWO-COMPONENT HISTIDINE KINASE"/>
    <property type="match status" value="1"/>
</dbReference>
<dbReference type="GO" id="GO:0000155">
    <property type="term" value="F:phosphorelay sensor kinase activity"/>
    <property type="evidence" value="ECO:0007669"/>
    <property type="project" value="InterPro"/>
</dbReference>
<dbReference type="Pfam" id="PF01590">
    <property type="entry name" value="GAF"/>
    <property type="match status" value="1"/>
</dbReference>
<dbReference type="Proteomes" id="UP000246018">
    <property type="component" value="Unassembled WGS sequence"/>
</dbReference>